<reference evidence="3 4" key="2">
    <citation type="submission" date="2018-03" db="EMBL/GenBank/DDBJ databases">
        <title>The ancient ancestry and fast evolution of plastids.</title>
        <authorList>
            <person name="Moore K.R."/>
            <person name="Magnabosco C."/>
            <person name="Momper L."/>
            <person name="Gold D.A."/>
            <person name="Bosak T."/>
            <person name="Fournier G.P."/>
        </authorList>
    </citation>
    <scope>NUCLEOTIDE SEQUENCE [LARGE SCALE GENOMIC DNA]</scope>
    <source>
        <strain evidence="3 4">ULC18</strain>
    </source>
</reference>
<keyword evidence="2 3" id="KW-0808">Transferase</keyword>
<dbReference type="NCBIfam" id="TIGR00696">
    <property type="entry name" value="wecG_tagA_cpsF"/>
    <property type="match status" value="1"/>
</dbReference>
<dbReference type="OrthoDB" id="9771846at2"/>
<dbReference type="PANTHER" id="PTHR34136">
    <property type="match status" value="1"/>
</dbReference>
<dbReference type="GO" id="GO:0016758">
    <property type="term" value="F:hexosyltransferase activity"/>
    <property type="evidence" value="ECO:0007669"/>
    <property type="project" value="TreeGrafter"/>
</dbReference>
<dbReference type="Proteomes" id="UP000239576">
    <property type="component" value="Unassembled WGS sequence"/>
</dbReference>
<evidence type="ECO:0000256" key="1">
    <source>
        <dbReference type="ARBA" id="ARBA00022676"/>
    </source>
</evidence>
<name>A0A2T1E7R1_9CYAN</name>
<gene>
    <name evidence="3" type="ORF">C7B82_12605</name>
</gene>
<keyword evidence="4" id="KW-1185">Reference proteome</keyword>
<comment type="caution">
    <text evidence="3">The sequence shown here is derived from an EMBL/GenBank/DDBJ whole genome shotgun (WGS) entry which is preliminary data.</text>
</comment>
<dbReference type="Pfam" id="PF03808">
    <property type="entry name" value="Glyco_tran_WecG"/>
    <property type="match status" value="1"/>
</dbReference>
<keyword evidence="1" id="KW-0328">Glycosyltransferase</keyword>
<sequence length="287" mass="32661">MDSSQYAGQSSKVNILNLAIDNLSMHELLEQLDSGVVLTPNVDHLMKLQKDAEFLRAYALADYKVCDSQVLMYASKLLGTPFKEKVSGSDLFPQFCEFHKHNDSITVFLMGGAEGVAKKAKSRINQKANRELVVAAHSPSFGFEKNEQECLEIIEIINESKATVLAVGVGAPKQEKWIDKYKHKLHHVKIFMAVGATIDFEAGVLKRSPKWMSQLGIEWLFRIYCDPHRLWKRYLVEDLPFFWLLLKQKFGFYTPPRFDAADRMDKPANAKVSSYRLLLKKSVTTKA</sequence>
<protein>
    <submittedName>
        <fullName evidence="3">Glycosyltransferase</fullName>
    </submittedName>
</protein>
<evidence type="ECO:0000313" key="4">
    <source>
        <dbReference type="Proteomes" id="UP000239576"/>
    </source>
</evidence>
<accession>A0A2T1E7R1</accession>
<dbReference type="InterPro" id="IPR004629">
    <property type="entry name" value="WecG_TagA_CpsF"/>
</dbReference>
<evidence type="ECO:0000313" key="3">
    <source>
        <dbReference type="EMBL" id="PSB28779.1"/>
    </source>
</evidence>
<reference evidence="4" key="1">
    <citation type="submission" date="2018-02" db="EMBL/GenBank/DDBJ databases">
        <authorList>
            <person name="Moore K."/>
            <person name="Momper L."/>
        </authorList>
    </citation>
    <scope>NUCLEOTIDE SEQUENCE [LARGE SCALE GENOMIC DNA]</scope>
    <source>
        <strain evidence="4">ULC18</strain>
    </source>
</reference>
<organism evidence="3 4">
    <name type="scientific">Stenomitos frigidus ULC18</name>
    <dbReference type="NCBI Taxonomy" id="2107698"/>
    <lineage>
        <taxon>Bacteria</taxon>
        <taxon>Bacillati</taxon>
        <taxon>Cyanobacteriota</taxon>
        <taxon>Cyanophyceae</taxon>
        <taxon>Leptolyngbyales</taxon>
        <taxon>Leptolyngbyaceae</taxon>
        <taxon>Stenomitos</taxon>
    </lineage>
</organism>
<dbReference type="EMBL" id="PVWK01000074">
    <property type="protein sequence ID" value="PSB28779.1"/>
    <property type="molecule type" value="Genomic_DNA"/>
</dbReference>
<proteinExistence type="predicted"/>
<dbReference type="AlphaFoldDB" id="A0A2T1E7R1"/>
<evidence type="ECO:0000256" key="2">
    <source>
        <dbReference type="ARBA" id="ARBA00022679"/>
    </source>
</evidence>
<dbReference type="PANTHER" id="PTHR34136:SF1">
    <property type="entry name" value="UDP-N-ACETYL-D-MANNOSAMINURONIC ACID TRANSFERASE"/>
    <property type="match status" value="1"/>
</dbReference>
<dbReference type="CDD" id="cd06533">
    <property type="entry name" value="Glyco_transf_WecG_TagA"/>
    <property type="match status" value="1"/>
</dbReference>